<protein>
    <submittedName>
        <fullName evidence="1">Uncharacterized protein</fullName>
    </submittedName>
</protein>
<comment type="caution">
    <text evidence="1">The sequence shown here is derived from an EMBL/GenBank/DDBJ whole genome shotgun (WGS) entry which is preliminary data.</text>
</comment>
<accession>A0AAV7SZL9</accession>
<evidence type="ECO:0000313" key="1">
    <source>
        <dbReference type="EMBL" id="KAJ1169684.1"/>
    </source>
</evidence>
<reference evidence="1" key="1">
    <citation type="journal article" date="2022" name="bioRxiv">
        <title>Sequencing and chromosome-scale assembly of the giantPleurodeles waltlgenome.</title>
        <authorList>
            <person name="Brown T."/>
            <person name="Elewa A."/>
            <person name="Iarovenko S."/>
            <person name="Subramanian E."/>
            <person name="Araus A.J."/>
            <person name="Petzold A."/>
            <person name="Susuki M."/>
            <person name="Suzuki K.-i.T."/>
            <person name="Hayashi T."/>
            <person name="Toyoda A."/>
            <person name="Oliveira C."/>
            <person name="Osipova E."/>
            <person name="Leigh N.D."/>
            <person name="Simon A."/>
            <person name="Yun M.H."/>
        </authorList>
    </citation>
    <scope>NUCLEOTIDE SEQUENCE</scope>
    <source>
        <strain evidence="1">20211129_DDA</strain>
        <tissue evidence="1">Liver</tissue>
    </source>
</reference>
<organism evidence="1 2">
    <name type="scientific">Pleurodeles waltl</name>
    <name type="common">Iberian ribbed newt</name>
    <dbReference type="NCBI Taxonomy" id="8319"/>
    <lineage>
        <taxon>Eukaryota</taxon>
        <taxon>Metazoa</taxon>
        <taxon>Chordata</taxon>
        <taxon>Craniata</taxon>
        <taxon>Vertebrata</taxon>
        <taxon>Euteleostomi</taxon>
        <taxon>Amphibia</taxon>
        <taxon>Batrachia</taxon>
        <taxon>Caudata</taxon>
        <taxon>Salamandroidea</taxon>
        <taxon>Salamandridae</taxon>
        <taxon>Pleurodelinae</taxon>
        <taxon>Pleurodeles</taxon>
    </lineage>
</organism>
<feature type="non-terminal residue" evidence="1">
    <location>
        <position position="49"/>
    </location>
</feature>
<dbReference type="Proteomes" id="UP001066276">
    <property type="component" value="Chromosome 4_1"/>
</dbReference>
<keyword evidence="2" id="KW-1185">Reference proteome</keyword>
<sequence length="49" mass="5297">MTSICVTLSGRRMEDLLIHAVAFGKNVNDHVPEAMLRSPTALSNVAACR</sequence>
<evidence type="ECO:0000313" key="2">
    <source>
        <dbReference type="Proteomes" id="UP001066276"/>
    </source>
</evidence>
<proteinExistence type="predicted"/>
<gene>
    <name evidence="1" type="ORF">NDU88_001575</name>
</gene>
<dbReference type="AlphaFoldDB" id="A0AAV7SZL9"/>
<dbReference type="EMBL" id="JANPWB010000007">
    <property type="protein sequence ID" value="KAJ1169684.1"/>
    <property type="molecule type" value="Genomic_DNA"/>
</dbReference>
<name>A0AAV7SZL9_PLEWA</name>